<sequence>MRASESSPAAAPISWAVCGLRRAGRAGWRRTSLPAGKCGGCGRPTAAPSTSGSRPGSFCPHALRISLQSTTDRLTLQLGKPRRPVFTLAAPSGPRWPNCPGRRDETPTLPTPWQPGKEPSAVALGRRQRVVQPVE</sequence>
<accession>A0A1Y1VUI7</accession>
<proteinExistence type="predicted"/>
<feature type="region of interest" description="Disordered" evidence="1">
    <location>
        <begin position="85"/>
        <end position="135"/>
    </location>
</feature>
<organism evidence="2 3">
    <name type="scientific">Linderina pennispora</name>
    <dbReference type="NCBI Taxonomy" id="61395"/>
    <lineage>
        <taxon>Eukaryota</taxon>
        <taxon>Fungi</taxon>
        <taxon>Fungi incertae sedis</taxon>
        <taxon>Zoopagomycota</taxon>
        <taxon>Kickxellomycotina</taxon>
        <taxon>Kickxellomycetes</taxon>
        <taxon>Kickxellales</taxon>
        <taxon>Kickxellaceae</taxon>
        <taxon>Linderina</taxon>
    </lineage>
</organism>
<feature type="region of interest" description="Disordered" evidence="1">
    <location>
        <begin position="31"/>
        <end position="56"/>
    </location>
</feature>
<dbReference type="EMBL" id="MCFD01000055">
    <property type="protein sequence ID" value="ORX64959.1"/>
    <property type="molecule type" value="Genomic_DNA"/>
</dbReference>
<evidence type="ECO:0000256" key="1">
    <source>
        <dbReference type="SAM" id="MobiDB-lite"/>
    </source>
</evidence>
<evidence type="ECO:0000313" key="3">
    <source>
        <dbReference type="Proteomes" id="UP000193922"/>
    </source>
</evidence>
<name>A0A1Y1VUI7_9FUNG</name>
<dbReference type="RefSeq" id="XP_040739420.1">
    <property type="nucleotide sequence ID" value="XM_040883495.1"/>
</dbReference>
<reference evidence="2 3" key="1">
    <citation type="submission" date="2016-07" db="EMBL/GenBank/DDBJ databases">
        <title>Pervasive Adenine N6-methylation of Active Genes in Fungi.</title>
        <authorList>
            <consortium name="DOE Joint Genome Institute"/>
            <person name="Mondo S.J."/>
            <person name="Dannebaum R.O."/>
            <person name="Kuo R.C."/>
            <person name="Labutti K."/>
            <person name="Haridas S."/>
            <person name="Kuo A."/>
            <person name="Salamov A."/>
            <person name="Ahrendt S.R."/>
            <person name="Lipzen A."/>
            <person name="Sullivan W."/>
            <person name="Andreopoulos W.B."/>
            <person name="Clum A."/>
            <person name="Lindquist E."/>
            <person name="Daum C."/>
            <person name="Ramamoorthy G.K."/>
            <person name="Gryganskyi A."/>
            <person name="Culley D."/>
            <person name="Magnuson J.K."/>
            <person name="James T.Y."/>
            <person name="O'Malley M.A."/>
            <person name="Stajich J.E."/>
            <person name="Spatafora J.W."/>
            <person name="Visel A."/>
            <person name="Grigoriev I.V."/>
        </authorList>
    </citation>
    <scope>NUCLEOTIDE SEQUENCE [LARGE SCALE GENOMIC DNA]</scope>
    <source>
        <strain evidence="2 3">ATCC 12442</strain>
    </source>
</reference>
<protein>
    <submittedName>
        <fullName evidence="2">Uncharacterized protein</fullName>
    </submittedName>
</protein>
<dbReference type="Proteomes" id="UP000193922">
    <property type="component" value="Unassembled WGS sequence"/>
</dbReference>
<gene>
    <name evidence="2" type="ORF">DL89DRAFT_146223</name>
</gene>
<dbReference type="AlphaFoldDB" id="A0A1Y1VUI7"/>
<keyword evidence="3" id="KW-1185">Reference proteome</keyword>
<evidence type="ECO:0000313" key="2">
    <source>
        <dbReference type="EMBL" id="ORX64959.1"/>
    </source>
</evidence>
<dbReference type="GeneID" id="63800143"/>
<comment type="caution">
    <text evidence="2">The sequence shown here is derived from an EMBL/GenBank/DDBJ whole genome shotgun (WGS) entry which is preliminary data.</text>
</comment>